<evidence type="ECO:0000313" key="3">
    <source>
        <dbReference type="EMBL" id="TRX92170.1"/>
    </source>
</evidence>
<keyword evidence="2" id="KW-0812">Transmembrane</keyword>
<dbReference type="Proteomes" id="UP000319160">
    <property type="component" value="Unassembled WGS sequence"/>
</dbReference>
<reference evidence="4" key="1">
    <citation type="submission" date="2019-06" db="EMBL/GenBank/DDBJ databases">
        <title>Draft genome sequence of the griseofulvin-producing fungus Xylaria cubensis strain G536.</title>
        <authorList>
            <person name="Mead M.E."/>
            <person name="Raja H.A."/>
            <person name="Steenwyk J.L."/>
            <person name="Knowles S.L."/>
            <person name="Oberlies N.H."/>
            <person name="Rokas A."/>
        </authorList>
    </citation>
    <scope>NUCLEOTIDE SEQUENCE [LARGE SCALE GENOMIC DNA]</scope>
    <source>
        <strain evidence="4">G536</strain>
    </source>
</reference>
<feature type="compositionally biased region" description="Low complexity" evidence="1">
    <location>
        <begin position="549"/>
        <end position="571"/>
    </location>
</feature>
<feature type="transmembrane region" description="Helical" evidence="2">
    <location>
        <begin position="414"/>
        <end position="435"/>
    </location>
</feature>
<evidence type="ECO:0008006" key="5">
    <source>
        <dbReference type="Google" id="ProtNLM"/>
    </source>
</evidence>
<dbReference type="STRING" id="2512241.A0A553HW50"/>
<dbReference type="EMBL" id="VFLP01000039">
    <property type="protein sequence ID" value="TRX92170.1"/>
    <property type="molecule type" value="Genomic_DNA"/>
</dbReference>
<feature type="transmembrane region" description="Helical" evidence="2">
    <location>
        <begin position="234"/>
        <end position="262"/>
    </location>
</feature>
<evidence type="ECO:0000313" key="4">
    <source>
        <dbReference type="Proteomes" id="UP000319160"/>
    </source>
</evidence>
<name>A0A553HW50_9PEZI</name>
<comment type="caution">
    <text evidence="3">The sequence shown here is derived from an EMBL/GenBank/DDBJ whole genome shotgun (WGS) entry which is preliminary data.</text>
</comment>
<keyword evidence="2" id="KW-0472">Membrane</keyword>
<organism evidence="3 4">
    <name type="scientific">Xylaria flabelliformis</name>
    <dbReference type="NCBI Taxonomy" id="2512241"/>
    <lineage>
        <taxon>Eukaryota</taxon>
        <taxon>Fungi</taxon>
        <taxon>Dikarya</taxon>
        <taxon>Ascomycota</taxon>
        <taxon>Pezizomycotina</taxon>
        <taxon>Sordariomycetes</taxon>
        <taxon>Xylariomycetidae</taxon>
        <taxon>Xylariales</taxon>
        <taxon>Xylariaceae</taxon>
        <taxon>Xylaria</taxon>
    </lineage>
</organism>
<dbReference type="PANTHER" id="PTHR35872:SF2">
    <property type="entry name" value="INTEGRAL MEMBRANE PROTEIN (AFU_ORTHOLOGUE AFUA_5G07110)"/>
    <property type="match status" value="1"/>
</dbReference>
<feature type="compositionally biased region" description="Basic and acidic residues" evidence="1">
    <location>
        <begin position="29"/>
        <end position="50"/>
    </location>
</feature>
<feature type="transmembrane region" description="Helical" evidence="2">
    <location>
        <begin position="268"/>
        <end position="289"/>
    </location>
</feature>
<feature type="region of interest" description="Disordered" evidence="1">
    <location>
        <begin position="146"/>
        <end position="168"/>
    </location>
</feature>
<accession>A0A553HW50</accession>
<gene>
    <name evidence="3" type="ORF">FHL15_007037</name>
</gene>
<sequence>MSRPQPEEAERHVRFDEEDALYRPQTLIDDGRRQHNDESSHGESSRRRSSSDPSGRGRRPRLAVLRPHGTNTPALVPITENNRIGSTAYFNTPGGKNAVNPELADVLDVIDPEVSTLNNVTNIQNSLFIPSLGRWLNRRPTYNLTRAPGHDDLGIKSRPAGPPRDQFQQGPHVEDQDYEFNFNHAILPDGVSLEGWTKEEMAELNDHVRHMLHSRRSKFKRTMKAFGKYVQKPLGFFVTLYATLITLFGLAWVLFLIGWIYVGQKQLYVINVIDYVLVALFALVGDGLIPFRLVDTYHMLFISHYHRKTWKLRKRLQMAKLRDKNDLPTDPELEAARDEVSVLNEIEQATLVHHQNKFAESHTFYRPHETKTHYAFPQSFLVTIVLLLDLHSALQVSLGATTWGIDWKTRNPAITATILTVSITVNITAGILISIGGRRTRKKEVVERMFRQDLTREALKEIRERGKKEGDVDKQIKAERAIADTRKSETLDEAVKSHVPVRDSFDMASGGYKSPPYKSSLDIPRPSYDYKSSSRYRSSLDIPVRGDSKSSPASRSRSPASLQSPRPSQQI</sequence>
<feature type="region of interest" description="Disordered" evidence="1">
    <location>
        <begin position="1"/>
        <end position="77"/>
    </location>
</feature>
<evidence type="ECO:0000256" key="1">
    <source>
        <dbReference type="SAM" id="MobiDB-lite"/>
    </source>
</evidence>
<keyword evidence="2" id="KW-1133">Transmembrane helix</keyword>
<dbReference type="OrthoDB" id="3365211at2759"/>
<keyword evidence="4" id="KW-1185">Reference proteome</keyword>
<dbReference type="PANTHER" id="PTHR35872">
    <property type="entry name" value="INTEGRAL MEMBRANE PROTEIN (AFU_ORTHOLOGUE AFUA_5G07110)"/>
    <property type="match status" value="1"/>
</dbReference>
<feature type="compositionally biased region" description="Low complexity" evidence="1">
    <location>
        <begin position="525"/>
        <end position="539"/>
    </location>
</feature>
<dbReference type="InterPro" id="IPR021369">
    <property type="entry name" value="DUF2985"/>
</dbReference>
<evidence type="ECO:0000256" key="2">
    <source>
        <dbReference type="SAM" id="Phobius"/>
    </source>
</evidence>
<protein>
    <recommendedName>
        <fullName evidence="5">Integral membrane protein</fullName>
    </recommendedName>
</protein>
<dbReference type="Pfam" id="PF11204">
    <property type="entry name" value="DUF2985"/>
    <property type="match status" value="1"/>
</dbReference>
<feature type="compositionally biased region" description="Basic and acidic residues" evidence="1">
    <location>
        <begin position="1"/>
        <end position="15"/>
    </location>
</feature>
<feature type="region of interest" description="Disordered" evidence="1">
    <location>
        <begin position="504"/>
        <end position="571"/>
    </location>
</feature>
<dbReference type="AlphaFoldDB" id="A0A553HW50"/>
<proteinExistence type="predicted"/>